<dbReference type="HOGENOM" id="CLU_3246335_0_0_9"/>
<proteinExistence type="predicted"/>
<dbReference type="AlphaFoldDB" id="B0P9V0"/>
<protein>
    <submittedName>
        <fullName evidence="1">Uncharacterized protein</fullName>
    </submittedName>
</protein>
<organism evidence="1 2">
    <name type="scientific">Anaerotruncus colihominis DSM 17241</name>
    <dbReference type="NCBI Taxonomy" id="445972"/>
    <lineage>
        <taxon>Bacteria</taxon>
        <taxon>Bacillati</taxon>
        <taxon>Bacillota</taxon>
        <taxon>Clostridia</taxon>
        <taxon>Eubacteriales</taxon>
        <taxon>Oscillospiraceae</taxon>
        <taxon>Anaerotruncus</taxon>
    </lineage>
</organism>
<reference evidence="1" key="2">
    <citation type="submission" date="2013-09" db="EMBL/GenBank/DDBJ databases">
        <title>Draft genome sequence of Anaerotruncus colihominis(DSM 17241).</title>
        <authorList>
            <person name="Sudarsanam P."/>
            <person name="Ley R."/>
            <person name="Guruge J."/>
            <person name="Turnbaugh P.J."/>
            <person name="Mahowald M."/>
            <person name="Liep D."/>
            <person name="Gordon J."/>
        </authorList>
    </citation>
    <scope>NUCLEOTIDE SEQUENCE</scope>
    <source>
        <strain evidence="1">DSM 17241</strain>
    </source>
</reference>
<comment type="caution">
    <text evidence="1">The sequence shown here is derived from an EMBL/GenBank/DDBJ whole genome shotgun (WGS) entry which is preliminary data.</text>
</comment>
<name>B0P9V0_9FIRM</name>
<evidence type="ECO:0000313" key="2">
    <source>
        <dbReference type="Proteomes" id="UP000003803"/>
    </source>
</evidence>
<dbReference type="EMBL" id="ABGD02000012">
    <property type="protein sequence ID" value="EDS11628.1"/>
    <property type="molecule type" value="Genomic_DNA"/>
</dbReference>
<keyword evidence="2" id="KW-1185">Reference proteome</keyword>
<gene>
    <name evidence="1" type="ORF">ANACOL_01519</name>
</gene>
<accession>B0P9V0</accession>
<sequence>MKIVLLVYFLHDLFNIFMQNTHDKVNQNKVKNFILCILHNSY</sequence>
<reference evidence="1" key="1">
    <citation type="submission" date="2007-11" db="EMBL/GenBank/DDBJ databases">
        <authorList>
            <person name="Fulton L."/>
            <person name="Clifton S."/>
            <person name="Fulton B."/>
            <person name="Xu J."/>
            <person name="Minx P."/>
            <person name="Pepin K.H."/>
            <person name="Johnson M."/>
            <person name="Thiruvilangam P."/>
            <person name="Bhonagiri V."/>
            <person name="Nash W.E."/>
            <person name="Mardis E.R."/>
            <person name="Wilson R.K."/>
        </authorList>
    </citation>
    <scope>NUCLEOTIDE SEQUENCE [LARGE SCALE GENOMIC DNA]</scope>
    <source>
        <strain evidence="1">DSM 17241</strain>
    </source>
</reference>
<dbReference type="Proteomes" id="UP000003803">
    <property type="component" value="Unassembled WGS sequence"/>
</dbReference>
<evidence type="ECO:0000313" key="1">
    <source>
        <dbReference type="EMBL" id="EDS11628.1"/>
    </source>
</evidence>